<reference evidence="3" key="1">
    <citation type="submission" date="2021-12" db="EMBL/GenBank/DDBJ databases">
        <authorList>
            <person name="King R."/>
        </authorList>
    </citation>
    <scope>NUCLEOTIDE SEQUENCE</scope>
</reference>
<evidence type="ECO:0000256" key="2">
    <source>
        <dbReference type="SAM" id="SignalP"/>
    </source>
</evidence>
<feature type="compositionally biased region" description="Low complexity" evidence="1">
    <location>
        <begin position="492"/>
        <end position="516"/>
    </location>
</feature>
<evidence type="ECO:0000313" key="3">
    <source>
        <dbReference type="EMBL" id="CAH0769350.1"/>
    </source>
</evidence>
<organism evidence="3 4">
    <name type="scientific">Bemisia tabaci</name>
    <name type="common">Sweetpotato whitefly</name>
    <name type="synonym">Aleurodes tabaci</name>
    <dbReference type="NCBI Taxonomy" id="7038"/>
    <lineage>
        <taxon>Eukaryota</taxon>
        <taxon>Metazoa</taxon>
        <taxon>Ecdysozoa</taxon>
        <taxon>Arthropoda</taxon>
        <taxon>Hexapoda</taxon>
        <taxon>Insecta</taxon>
        <taxon>Pterygota</taxon>
        <taxon>Neoptera</taxon>
        <taxon>Paraneoptera</taxon>
        <taxon>Hemiptera</taxon>
        <taxon>Sternorrhyncha</taxon>
        <taxon>Aleyrodoidea</taxon>
        <taxon>Aleyrodidae</taxon>
        <taxon>Aleyrodinae</taxon>
        <taxon>Bemisia</taxon>
    </lineage>
</organism>
<accession>A0A9P0C9V1</accession>
<evidence type="ECO:0000256" key="1">
    <source>
        <dbReference type="SAM" id="MobiDB-lite"/>
    </source>
</evidence>
<dbReference type="KEGG" id="btab:109030565"/>
<feature type="region of interest" description="Disordered" evidence="1">
    <location>
        <begin position="561"/>
        <end position="635"/>
    </location>
</feature>
<feature type="compositionally biased region" description="Basic and acidic residues" evidence="1">
    <location>
        <begin position="561"/>
        <end position="573"/>
    </location>
</feature>
<dbReference type="EMBL" id="OU963864">
    <property type="protein sequence ID" value="CAH0769350.1"/>
    <property type="molecule type" value="Genomic_DNA"/>
</dbReference>
<gene>
    <name evidence="3" type="ORF">BEMITA_LOCUS6360</name>
</gene>
<feature type="compositionally biased region" description="Polar residues" evidence="1">
    <location>
        <begin position="623"/>
        <end position="632"/>
    </location>
</feature>
<keyword evidence="4" id="KW-1185">Reference proteome</keyword>
<feature type="region of interest" description="Disordered" evidence="1">
    <location>
        <begin position="163"/>
        <end position="323"/>
    </location>
</feature>
<feature type="compositionally biased region" description="Basic and acidic residues" evidence="1">
    <location>
        <begin position="522"/>
        <end position="539"/>
    </location>
</feature>
<sequence>MCKSLIRLLVSCQILFLVIPDVSPSNPNTPEFVANRRKMLDLVLNDKCKKLNHLSREFKKVHVLHGFAKPRKYLRSLPQKREWFAAKSVANQACNETLLLFTKLPDEERTACDGAFQPMCRLIYKEKGWVCSVLWSDELEPFPPKKHDFKYCAEKSLAVDEAYREKSEPEVGAGSSPGHQRRYSPSRGSKNSDTSSRHSDTSSRNSDTSSRNSKRNRKNAEATNEIAINGQESSRGSDDESEPLTKSSSLITQYSEDSRNSQKSKSSSDRDIQRSTSSNGRDILRSTSSNGWDGQRSTSNNGRNSQRSTSSNNKSVQRSKGGKKEYIEAVKRAAIAANTVLLKPSIEKGGGAHGMKSKAEMAIDWVASHGKKLWDKGREDVLKTGKAWIENGGGAHGMKNKAEIAKDWVASHGKKLWDKGREDVLKTGKALIENGGGAHRMKSKAGKVTDWVANLGRKFWDRSRKDVLKTGNRQEGSRSSDGEDTASTKYYSLTTQHSDDSSSSQRSQSSSSTNSQRSKRSNGRESQKSRSRKRENFKAERQAVVVAAAAAVAANGALDDARVKKDEKADKIRNKQQMVQDWMDSDGEKSWGTGGESDLKTGNSHQHDVKSPVRDSPKVRSTGRANSPSSPNHAFYGISLTVKLNKHHPGDVSIDP</sequence>
<keyword evidence="2" id="KW-0732">Signal</keyword>
<feature type="compositionally biased region" description="Basic and acidic residues" evidence="1">
    <location>
        <begin position="256"/>
        <end position="273"/>
    </location>
</feature>
<feature type="signal peptide" evidence="2">
    <location>
        <begin position="1"/>
        <end position="24"/>
    </location>
</feature>
<dbReference type="AlphaFoldDB" id="A0A9P0C9V1"/>
<feature type="compositionally biased region" description="Basic and acidic residues" evidence="1">
    <location>
        <begin position="605"/>
        <end position="618"/>
    </location>
</feature>
<feature type="compositionally biased region" description="Polar residues" evidence="1">
    <location>
        <begin position="276"/>
        <end position="318"/>
    </location>
</feature>
<feature type="chain" id="PRO_5040234377" evidence="2">
    <location>
        <begin position="25"/>
        <end position="656"/>
    </location>
</feature>
<protein>
    <submittedName>
        <fullName evidence="3">Uncharacterized protein</fullName>
    </submittedName>
</protein>
<feature type="compositionally biased region" description="Polar residues" evidence="1">
    <location>
        <begin position="244"/>
        <end position="254"/>
    </location>
</feature>
<proteinExistence type="predicted"/>
<dbReference type="Proteomes" id="UP001152759">
    <property type="component" value="Chromosome 3"/>
</dbReference>
<feature type="compositionally biased region" description="Polar residues" evidence="1">
    <location>
        <begin position="482"/>
        <end position="491"/>
    </location>
</feature>
<name>A0A9P0C9V1_BEMTA</name>
<feature type="compositionally biased region" description="Low complexity" evidence="1">
    <location>
        <begin position="202"/>
        <end position="211"/>
    </location>
</feature>
<evidence type="ECO:0000313" key="4">
    <source>
        <dbReference type="Proteomes" id="UP001152759"/>
    </source>
</evidence>
<feature type="region of interest" description="Disordered" evidence="1">
    <location>
        <begin position="466"/>
        <end position="539"/>
    </location>
</feature>